<dbReference type="InterPro" id="IPR002010">
    <property type="entry name" value="T3SS_IM_R"/>
</dbReference>
<proteinExistence type="inferred from homology"/>
<evidence type="ECO:0000256" key="7">
    <source>
        <dbReference type="SAM" id="Phobius"/>
    </source>
</evidence>
<keyword evidence="9" id="KW-1185">Reference proteome</keyword>
<dbReference type="GO" id="GO:0005886">
    <property type="term" value="C:plasma membrane"/>
    <property type="evidence" value="ECO:0007669"/>
    <property type="project" value="UniProtKB-SubCell"/>
</dbReference>
<dbReference type="PANTHER" id="PTHR30065:SF1">
    <property type="entry name" value="SURFACE PRESENTATION OF ANTIGENS PROTEIN SPAR"/>
    <property type="match status" value="1"/>
</dbReference>
<dbReference type="EMBL" id="CCSB01000001">
    <property type="protein sequence ID" value="CDZ77071.1"/>
    <property type="molecule type" value="Genomic_DNA"/>
</dbReference>
<feature type="transmembrane region" description="Helical" evidence="7">
    <location>
        <begin position="213"/>
        <end position="231"/>
    </location>
</feature>
<keyword evidence="8" id="KW-0282">Flagellum</keyword>
<evidence type="ECO:0000313" key="9">
    <source>
        <dbReference type="Proteomes" id="UP000044071"/>
    </source>
</evidence>
<keyword evidence="8" id="KW-0969">Cilium</keyword>
<feature type="transmembrane region" description="Helical" evidence="7">
    <location>
        <begin position="6"/>
        <end position="26"/>
    </location>
</feature>
<dbReference type="GO" id="GO:0006605">
    <property type="term" value="P:protein targeting"/>
    <property type="evidence" value="ECO:0007669"/>
    <property type="project" value="InterPro"/>
</dbReference>
<protein>
    <submittedName>
        <fullName evidence="8">Flagellar biosynthesis protein FliR</fullName>
    </submittedName>
</protein>
<feature type="transmembrane region" description="Helical" evidence="7">
    <location>
        <begin position="64"/>
        <end position="91"/>
    </location>
</feature>
<feature type="transmembrane region" description="Helical" evidence="7">
    <location>
        <begin position="124"/>
        <end position="143"/>
    </location>
</feature>
<feature type="transmembrane region" description="Helical" evidence="7">
    <location>
        <begin position="163"/>
        <end position="192"/>
    </location>
</feature>
<dbReference type="Pfam" id="PF01311">
    <property type="entry name" value="Bac_export_1"/>
    <property type="match status" value="1"/>
</dbReference>
<dbReference type="STRING" id="1034943.BN59_01350"/>
<keyword evidence="5 7" id="KW-1133">Transmembrane helix</keyword>
<feature type="transmembrane region" description="Helical" evidence="7">
    <location>
        <begin position="38"/>
        <end position="58"/>
    </location>
</feature>
<keyword evidence="6 7" id="KW-0472">Membrane</keyword>
<dbReference type="RefSeq" id="WP_043873483.1">
    <property type="nucleotide sequence ID" value="NZ_CCVW01000001.1"/>
</dbReference>
<dbReference type="PRINTS" id="PR00953">
    <property type="entry name" value="TYPE3IMRPROT"/>
</dbReference>
<reference evidence="8 9" key="1">
    <citation type="submission" date="2014-06" db="EMBL/GenBank/DDBJ databases">
        <authorList>
            <person name="Urmite Genomes Urmite Genomes"/>
        </authorList>
    </citation>
    <scope>NUCLEOTIDE SEQUENCE [LARGE SCALE GENOMIC DNA]</scope>
</reference>
<evidence type="ECO:0000256" key="5">
    <source>
        <dbReference type="ARBA" id="ARBA00022989"/>
    </source>
</evidence>
<dbReference type="PANTHER" id="PTHR30065">
    <property type="entry name" value="FLAGELLAR BIOSYNTHETIC PROTEIN FLIR"/>
    <property type="match status" value="1"/>
</dbReference>
<keyword evidence="3" id="KW-1003">Cell membrane</keyword>
<dbReference type="AlphaFoldDB" id="A0A078KVQ9"/>
<evidence type="ECO:0000256" key="3">
    <source>
        <dbReference type="ARBA" id="ARBA00022475"/>
    </source>
</evidence>
<keyword evidence="4 7" id="KW-0812">Transmembrane</keyword>
<comment type="subcellular location">
    <subcellularLocation>
        <location evidence="1">Cell membrane</location>
        <topology evidence="1">Multi-pass membrane protein</topology>
    </subcellularLocation>
</comment>
<evidence type="ECO:0000256" key="4">
    <source>
        <dbReference type="ARBA" id="ARBA00022692"/>
    </source>
</evidence>
<sequence>MINLSLPTLTAIFFVAIRLGAVLLFTPIQAIRQLPIHVRLLLVFSLSILLVSNLSLSVQKHDEATLIAGALVEFANGLTLSMSLYAAFAVLQIAGQLIDTQTGLNSLAILNPSSQSADPFTGRLLTMLAVLFFFSLNCHHWLIQGLAYSFQTIPPGRLALFKGFMLLIQQFSLMFSLALMIASPIVIALLVIEISAAILTRNMPQLSTYFLTLQIKILFGFFLLALLLNYFNPLLERLFRICFQSWRGVMA</sequence>
<name>A0A078KVQ9_9GAMM</name>
<evidence type="ECO:0000256" key="2">
    <source>
        <dbReference type="ARBA" id="ARBA00009772"/>
    </source>
</evidence>
<accession>A0A078KVQ9</accession>
<evidence type="ECO:0000256" key="6">
    <source>
        <dbReference type="ARBA" id="ARBA00023136"/>
    </source>
</evidence>
<evidence type="ECO:0000313" key="8">
    <source>
        <dbReference type="EMBL" id="CDZ77071.1"/>
    </source>
</evidence>
<keyword evidence="8" id="KW-0966">Cell projection</keyword>
<evidence type="ECO:0000256" key="1">
    <source>
        <dbReference type="ARBA" id="ARBA00004651"/>
    </source>
</evidence>
<dbReference type="Proteomes" id="UP000044071">
    <property type="component" value="Unassembled WGS sequence"/>
</dbReference>
<dbReference type="OrthoDB" id="7014237at2"/>
<comment type="similarity">
    <text evidence="2">Belongs to the FliR/MopE/SpaR family.</text>
</comment>
<dbReference type="eggNOG" id="COG1684">
    <property type="taxonomic scope" value="Bacteria"/>
</dbReference>
<gene>
    <name evidence="8" type="ORF">BN59_01350</name>
</gene>
<organism evidence="8 9">
    <name type="scientific">Legionella massiliensis</name>
    <dbReference type="NCBI Taxonomy" id="1034943"/>
    <lineage>
        <taxon>Bacteria</taxon>
        <taxon>Pseudomonadati</taxon>
        <taxon>Pseudomonadota</taxon>
        <taxon>Gammaproteobacteria</taxon>
        <taxon>Legionellales</taxon>
        <taxon>Legionellaceae</taxon>
        <taxon>Legionella</taxon>
    </lineage>
</organism>